<protein>
    <submittedName>
        <fullName evidence="1">Uncharacterized protein</fullName>
    </submittedName>
</protein>
<gene>
    <name evidence="1" type="ORF">DXD09_05210</name>
</gene>
<organism evidence="1 2">
    <name type="scientific">Ligilactobacillus ruminis</name>
    <dbReference type="NCBI Taxonomy" id="1623"/>
    <lineage>
        <taxon>Bacteria</taxon>
        <taxon>Bacillati</taxon>
        <taxon>Bacillota</taxon>
        <taxon>Bacilli</taxon>
        <taxon>Lactobacillales</taxon>
        <taxon>Lactobacillaceae</taxon>
        <taxon>Ligilactobacillus</taxon>
    </lineage>
</organism>
<sequence>MSVNGKYAAAIFFKFKKSIAIGRPGFYQKHVASKDLVRITLIISIFKEIMQQQKGAYVSSQPLVYTCTNFDVFVDIIL</sequence>
<comment type="caution">
    <text evidence="1">The sequence shown here is derived from an EMBL/GenBank/DDBJ whole genome shotgun (WGS) entry which is preliminary data.</text>
</comment>
<proteinExistence type="predicted"/>
<accession>A0A8B2Z504</accession>
<evidence type="ECO:0000313" key="2">
    <source>
        <dbReference type="Proteomes" id="UP000260790"/>
    </source>
</evidence>
<reference evidence="1 2" key="1">
    <citation type="submission" date="2018-08" db="EMBL/GenBank/DDBJ databases">
        <title>A genome reference for cultivated species of the human gut microbiota.</title>
        <authorList>
            <person name="Zou Y."/>
            <person name="Xue W."/>
            <person name="Luo G."/>
        </authorList>
    </citation>
    <scope>NUCLEOTIDE SEQUENCE [LARGE SCALE GENOMIC DNA]</scope>
    <source>
        <strain evidence="1 2">TF10-9AT</strain>
    </source>
</reference>
<evidence type="ECO:0000313" key="1">
    <source>
        <dbReference type="EMBL" id="RGK46853.1"/>
    </source>
</evidence>
<dbReference type="AlphaFoldDB" id="A0A8B2Z504"/>
<name>A0A8B2Z504_9LACO</name>
<dbReference type="EMBL" id="QSQR01000004">
    <property type="protein sequence ID" value="RGK46853.1"/>
    <property type="molecule type" value="Genomic_DNA"/>
</dbReference>
<dbReference type="Proteomes" id="UP000260790">
    <property type="component" value="Unassembled WGS sequence"/>
</dbReference>